<comment type="caution">
    <text evidence="1">The sequence shown here is derived from an EMBL/GenBank/DDBJ whole genome shotgun (WGS) entry which is preliminary data.</text>
</comment>
<dbReference type="AlphaFoldDB" id="A0A0F8YTW7"/>
<dbReference type="EMBL" id="LAZR01064421">
    <property type="protein sequence ID" value="KKK57549.1"/>
    <property type="molecule type" value="Genomic_DNA"/>
</dbReference>
<gene>
    <name evidence="1" type="ORF">LCGC14_3053360</name>
</gene>
<sequence>MYWKDEIIQCETRGDRIEIFVRYDVHVGKRNCAENVIKSENKEILRREQLPNRHIRVIYGGDQQNSINSADVRRFD</sequence>
<name>A0A0F8YTW7_9ZZZZ</name>
<protein>
    <submittedName>
        <fullName evidence="1">Uncharacterized protein</fullName>
    </submittedName>
</protein>
<organism evidence="1">
    <name type="scientific">marine sediment metagenome</name>
    <dbReference type="NCBI Taxonomy" id="412755"/>
    <lineage>
        <taxon>unclassified sequences</taxon>
        <taxon>metagenomes</taxon>
        <taxon>ecological metagenomes</taxon>
    </lineage>
</organism>
<proteinExistence type="predicted"/>
<reference evidence="1" key="1">
    <citation type="journal article" date="2015" name="Nature">
        <title>Complex archaea that bridge the gap between prokaryotes and eukaryotes.</title>
        <authorList>
            <person name="Spang A."/>
            <person name="Saw J.H."/>
            <person name="Jorgensen S.L."/>
            <person name="Zaremba-Niedzwiedzka K."/>
            <person name="Martijn J."/>
            <person name="Lind A.E."/>
            <person name="van Eijk R."/>
            <person name="Schleper C."/>
            <person name="Guy L."/>
            <person name="Ettema T.J."/>
        </authorList>
    </citation>
    <scope>NUCLEOTIDE SEQUENCE</scope>
</reference>
<accession>A0A0F8YTW7</accession>
<evidence type="ECO:0000313" key="1">
    <source>
        <dbReference type="EMBL" id="KKK57549.1"/>
    </source>
</evidence>
<feature type="non-terminal residue" evidence="1">
    <location>
        <position position="76"/>
    </location>
</feature>